<dbReference type="OrthoDB" id="2381188at2"/>
<evidence type="ECO:0000313" key="2">
    <source>
        <dbReference type="EMBL" id="RIE05338.1"/>
    </source>
</evidence>
<feature type="transmembrane region" description="Helical" evidence="1">
    <location>
        <begin position="56"/>
        <end position="74"/>
    </location>
</feature>
<gene>
    <name evidence="2" type="ORF">D3H35_00670</name>
</gene>
<keyword evidence="3" id="KW-1185">Reference proteome</keyword>
<name>A0A398CXS2_9BACL</name>
<feature type="transmembrane region" description="Helical" evidence="1">
    <location>
        <begin position="25"/>
        <end position="44"/>
    </location>
</feature>
<accession>A0A398CXS2</accession>
<evidence type="ECO:0000313" key="3">
    <source>
        <dbReference type="Proteomes" id="UP000266340"/>
    </source>
</evidence>
<feature type="transmembrane region" description="Helical" evidence="1">
    <location>
        <begin position="86"/>
        <end position="108"/>
    </location>
</feature>
<reference evidence="2 3" key="1">
    <citation type="submission" date="2018-09" db="EMBL/GenBank/DDBJ databases">
        <title>Cohnella cavernae sp. nov., isolated from a karst cave.</title>
        <authorList>
            <person name="Zhu H."/>
        </authorList>
    </citation>
    <scope>NUCLEOTIDE SEQUENCE [LARGE SCALE GENOMIC DNA]</scope>
    <source>
        <strain evidence="2 3">K2E09-144</strain>
    </source>
</reference>
<evidence type="ECO:0000256" key="1">
    <source>
        <dbReference type="SAM" id="Phobius"/>
    </source>
</evidence>
<protein>
    <submittedName>
        <fullName evidence="2">Uncharacterized protein</fullName>
    </submittedName>
</protein>
<keyword evidence="1" id="KW-0472">Membrane</keyword>
<dbReference type="EMBL" id="QXJM01000007">
    <property type="protein sequence ID" value="RIE05338.1"/>
    <property type="molecule type" value="Genomic_DNA"/>
</dbReference>
<keyword evidence="1" id="KW-1133">Transmembrane helix</keyword>
<organism evidence="2 3">
    <name type="scientific">Cohnella faecalis</name>
    <dbReference type="NCBI Taxonomy" id="2315694"/>
    <lineage>
        <taxon>Bacteria</taxon>
        <taxon>Bacillati</taxon>
        <taxon>Bacillota</taxon>
        <taxon>Bacilli</taxon>
        <taxon>Bacillales</taxon>
        <taxon>Paenibacillaceae</taxon>
        <taxon>Cohnella</taxon>
    </lineage>
</organism>
<dbReference type="RefSeq" id="WP_119147339.1">
    <property type="nucleotide sequence ID" value="NZ_QXJM01000007.1"/>
</dbReference>
<dbReference type="AlphaFoldDB" id="A0A398CXS2"/>
<comment type="caution">
    <text evidence="2">The sequence shown here is derived from an EMBL/GenBank/DDBJ whole genome shotgun (WGS) entry which is preliminary data.</text>
</comment>
<dbReference type="Proteomes" id="UP000266340">
    <property type="component" value="Unassembled WGS sequence"/>
</dbReference>
<proteinExistence type="predicted"/>
<keyword evidence="1" id="KW-0812">Transmembrane</keyword>
<sequence length="117" mass="13873">MESPYEQWRLVKLGSYVEHVDFFSIYQWLSGAIVRVGLSVFLLVDMLPIRQARARNWLIIAIIFSFVIISMIPVNEYTFYLWMYEYYFPISLLVVMSVFFVWLFISLLGRPAKKEAA</sequence>